<dbReference type="InterPro" id="IPR045214">
    <property type="entry name" value="Surf1/Surf4"/>
</dbReference>
<accession>A0ABT5MGU6</accession>
<keyword evidence="3 6" id="KW-0812">Transmembrane</keyword>
<evidence type="ECO:0000256" key="5">
    <source>
        <dbReference type="ARBA" id="ARBA00023136"/>
    </source>
</evidence>
<evidence type="ECO:0000256" key="1">
    <source>
        <dbReference type="ARBA" id="ARBA00004370"/>
    </source>
</evidence>
<evidence type="ECO:0000256" key="2">
    <source>
        <dbReference type="ARBA" id="ARBA00007165"/>
    </source>
</evidence>
<dbReference type="InterPro" id="IPR002994">
    <property type="entry name" value="Surf1/Shy1"/>
</dbReference>
<comment type="similarity">
    <text evidence="2 6">Belongs to the SURF1 family.</text>
</comment>
<reference evidence="7 8" key="1">
    <citation type="submission" date="2023-02" db="EMBL/GenBank/DDBJ databases">
        <title>Bacterial whole genome sequence for Curvibacter sp. HBC28.</title>
        <authorList>
            <person name="Le V."/>
            <person name="Ko S.-R."/>
            <person name="Ahn C.-Y."/>
            <person name="Oh H.-M."/>
        </authorList>
    </citation>
    <scope>NUCLEOTIDE SEQUENCE [LARGE SCALE GENOMIC DNA]</scope>
    <source>
        <strain evidence="7 8">HBC28</strain>
    </source>
</reference>
<dbReference type="PANTHER" id="PTHR23427">
    <property type="entry name" value="SURFEIT LOCUS PROTEIN"/>
    <property type="match status" value="1"/>
</dbReference>
<keyword evidence="5 6" id="KW-0472">Membrane</keyword>
<comment type="subcellular location">
    <subcellularLocation>
        <location evidence="6">Cell membrane</location>
        <topology evidence="6">Multi-pass membrane protein</topology>
    </subcellularLocation>
    <subcellularLocation>
        <location evidence="1">Membrane</location>
    </subcellularLocation>
</comment>
<evidence type="ECO:0000313" key="7">
    <source>
        <dbReference type="EMBL" id="MDD0815114.1"/>
    </source>
</evidence>
<dbReference type="PANTHER" id="PTHR23427:SF2">
    <property type="entry name" value="SURFEIT LOCUS PROTEIN 1"/>
    <property type="match status" value="1"/>
</dbReference>
<dbReference type="Proteomes" id="UP001528672">
    <property type="component" value="Unassembled WGS sequence"/>
</dbReference>
<evidence type="ECO:0000256" key="4">
    <source>
        <dbReference type="ARBA" id="ARBA00022989"/>
    </source>
</evidence>
<keyword evidence="4 6" id="KW-1133">Transmembrane helix</keyword>
<dbReference type="Pfam" id="PF02104">
    <property type="entry name" value="SURF1"/>
    <property type="match status" value="1"/>
</dbReference>
<evidence type="ECO:0000256" key="6">
    <source>
        <dbReference type="RuleBase" id="RU363076"/>
    </source>
</evidence>
<comment type="caution">
    <text evidence="6">Lacks conserved residue(s) required for the propagation of feature annotation.</text>
</comment>
<protein>
    <recommendedName>
        <fullName evidence="6">SURF1-like protein</fullName>
    </recommendedName>
</protein>
<evidence type="ECO:0000313" key="8">
    <source>
        <dbReference type="Proteomes" id="UP001528672"/>
    </source>
</evidence>
<dbReference type="CDD" id="cd06662">
    <property type="entry name" value="SURF1"/>
    <property type="match status" value="1"/>
</dbReference>
<keyword evidence="8" id="KW-1185">Reference proteome</keyword>
<organism evidence="7 8">
    <name type="scientific">Curvibacter microcysteis</name>
    <dbReference type="NCBI Taxonomy" id="3026419"/>
    <lineage>
        <taxon>Bacteria</taxon>
        <taxon>Pseudomonadati</taxon>
        <taxon>Pseudomonadota</taxon>
        <taxon>Betaproteobacteria</taxon>
        <taxon>Burkholderiales</taxon>
        <taxon>Comamonadaceae</taxon>
        <taxon>Curvibacter</taxon>
    </lineage>
</organism>
<keyword evidence="6" id="KW-1003">Cell membrane</keyword>
<evidence type="ECO:0000256" key="3">
    <source>
        <dbReference type="ARBA" id="ARBA00022692"/>
    </source>
</evidence>
<name>A0ABT5MGU6_9BURK</name>
<dbReference type="EMBL" id="JAQSIO010000003">
    <property type="protein sequence ID" value="MDD0815114.1"/>
    <property type="molecule type" value="Genomic_DNA"/>
</dbReference>
<proteinExistence type="inferred from homology"/>
<dbReference type="RefSeq" id="WP_273926770.1">
    <property type="nucleotide sequence ID" value="NZ_JAQSIO010000003.1"/>
</dbReference>
<feature type="transmembrane region" description="Helical" evidence="6">
    <location>
        <begin position="225"/>
        <end position="246"/>
    </location>
</feature>
<dbReference type="PROSITE" id="PS50895">
    <property type="entry name" value="SURF1"/>
    <property type="match status" value="1"/>
</dbReference>
<sequence length="255" mass="27844">MARPRSSVLRALFLLGAGLVFLGLLALGTWQVQRLGWKLALIERVEQRAHAAPEAPPSQDRWPSITAASDEYRHLRLQGQWLHQQQSLVQAVTKLGPGFWVMTPLRLSGGELDGTLVLVNRGFVTQAPPAKPNDSQVSTVTGLLRLSEPNGGFLRRNAPAAQRWFSRDVAAIAAAHHLSPMAPYFVDADAAPAPLAGQSSPLAHDASLTEPVGGLTVLHFQNSHLVYALTWYALALMVLAAVWWVWRQDRRGPPA</sequence>
<comment type="caution">
    <text evidence="7">The sequence shown here is derived from an EMBL/GenBank/DDBJ whole genome shotgun (WGS) entry which is preliminary data.</text>
</comment>
<gene>
    <name evidence="7" type="ORF">PSQ39_10775</name>
</gene>